<keyword evidence="3" id="KW-1185">Reference proteome</keyword>
<feature type="region of interest" description="Disordered" evidence="1">
    <location>
        <begin position="58"/>
        <end position="79"/>
    </location>
</feature>
<gene>
    <name evidence="2" type="ORF">SAMN04490356_0676</name>
</gene>
<evidence type="ECO:0000313" key="2">
    <source>
        <dbReference type="EMBL" id="SEB57253.1"/>
    </source>
</evidence>
<dbReference type="RefSeq" id="WP_093460193.1">
    <property type="nucleotide sequence ID" value="NZ_FNST01000002.1"/>
</dbReference>
<evidence type="ECO:0000256" key="1">
    <source>
        <dbReference type="SAM" id="MobiDB-lite"/>
    </source>
</evidence>
<dbReference type="AlphaFoldDB" id="A0A1H4KFV2"/>
<name>A0A1H4KFV2_STRMJ</name>
<proteinExistence type="predicted"/>
<evidence type="ECO:0000313" key="3">
    <source>
        <dbReference type="Proteomes" id="UP000198609"/>
    </source>
</evidence>
<dbReference type="Proteomes" id="UP000198609">
    <property type="component" value="Unassembled WGS sequence"/>
</dbReference>
<reference evidence="3" key="1">
    <citation type="submission" date="2016-10" db="EMBL/GenBank/DDBJ databases">
        <authorList>
            <person name="Varghese N."/>
            <person name="Submissions S."/>
        </authorList>
    </citation>
    <scope>NUCLEOTIDE SEQUENCE [LARGE SCALE GENOMIC DNA]</scope>
    <source>
        <strain evidence="3">DSM 40318</strain>
    </source>
</reference>
<accession>A0A1H4KFV2</accession>
<organism evidence="2 3">
    <name type="scientific">Streptomyces melanosporofaciens</name>
    <dbReference type="NCBI Taxonomy" id="67327"/>
    <lineage>
        <taxon>Bacteria</taxon>
        <taxon>Bacillati</taxon>
        <taxon>Actinomycetota</taxon>
        <taxon>Actinomycetes</taxon>
        <taxon>Kitasatosporales</taxon>
        <taxon>Streptomycetaceae</taxon>
        <taxon>Streptomyces</taxon>
        <taxon>Streptomyces violaceusniger group</taxon>
    </lineage>
</organism>
<protein>
    <submittedName>
        <fullName evidence="2">Uncharacterized protein</fullName>
    </submittedName>
</protein>
<sequence>MYIDARDADVRLAEPYDLTRFSVVADDLQTLTERAEQFGYVADGSAFVRGDWIRASGPERENGRQHLKRCSPSRNRRDG</sequence>
<dbReference type="EMBL" id="FNST01000002">
    <property type="protein sequence ID" value="SEB57253.1"/>
    <property type="molecule type" value="Genomic_DNA"/>
</dbReference>